<proteinExistence type="predicted"/>
<name>A0A0N9HTL0_9PSEU</name>
<gene>
    <name evidence="1" type="ORF">AOZ06_16630</name>
</gene>
<protein>
    <submittedName>
        <fullName evidence="1">Uncharacterized protein</fullName>
    </submittedName>
</protein>
<evidence type="ECO:0000313" key="1">
    <source>
        <dbReference type="EMBL" id="ALG08318.1"/>
    </source>
</evidence>
<dbReference type="EMBL" id="CP012752">
    <property type="protein sequence ID" value="ALG08318.1"/>
    <property type="molecule type" value="Genomic_DNA"/>
</dbReference>
<evidence type="ECO:0000313" key="2">
    <source>
        <dbReference type="Proteomes" id="UP000063699"/>
    </source>
</evidence>
<dbReference type="OrthoDB" id="4549282at2"/>
<dbReference type="STRING" id="860235.AOZ06_16630"/>
<organism evidence="1 2">
    <name type="scientific">Kibdelosporangium phytohabitans</name>
    <dbReference type="NCBI Taxonomy" id="860235"/>
    <lineage>
        <taxon>Bacteria</taxon>
        <taxon>Bacillati</taxon>
        <taxon>Actinomycetota</taxon>
        <taxon>Actinomycetes</taxon>
        <taxon>Pseudonocardiales</taxon>
        <taxon>Pseudonocardiaceae</taxon>
        <taxon>Kibdelosporangium</taxon>
    </lineage>
</organism>
<dbReference type="Proteomes" id="UP000063699">
    <property type="component" value="Chromosome"/>
</dbReference>
<sequence length="138" mass="15266">MTDTDEHSNSPVAGRWQSTTSAIVASLADYIGQTVQLVDTREVDEGFSCFIRGPAPSDPLFMAAWEGVLGMEHSEGRPDISAALFFYSRGRRVRLDNQNGSFLLLVYDGELDGSGTWRNEGWLEDVFGEFEAHDHYGG</sequence>
<keyword evidence="2" id="KW-1185">Reference proteome</keyword>
<reference evidence="1 2" key="1">
    <citation type="submission" date="2015-07" db="EMBL/GenBank/DDBJ databases">
        <title>Genome sequencing of Kibdelosporangium phytohabitans.</title>
        <authorList>
            <person name="Qin S."/>
            <person name="Xing K."/>
        </authorList>
    </citation>
    <scope>NUCLEOTIDE SEQUENCE [LARGE SCALE GENOMIC DNA]</scope>
    <source>
        <strain evidence="1 2">KLBMP1111</strain>
    </source>
</reference>
<accession>A0A0N9HTL0</accession>
<dbReference type="RefSeq" id="WP_054290225.1">
    <property type="nucleotide sequence ID" value="NZ_CP012752.1"/>
</dbReference>
<dbReference type="AlphaFoldDB" id="A0A0N9HTL0"/>
<dbReference type="KEGG" id="kphy:AOZ06_16630"/>